<evidence type="ECO:0000256" key="1">
    <source>
        <dbReference type="SAM" id="SignalP"/>
    </source>
</evidence>
<keyword evidence="3" id="KW-1185">Reference proteome</keyword>
<proteinExistence type="predicted"/>
<dbReference type="RefSeq" id="WP_009150777.1">
    <property type="nucleotide sequence ID" value="NZ_CP121471.1"/>
</dbReference>
<dbReference type="Proteomes" id="UP000002964">
    <property type="component" value="Unassembled WGS sequence"/>
</dbReference>
<evidence type="ECO:0000313" key="2">
    <source>
        <dbReference type="EMBL" id="EIC20374.1"/>
    </source>
</evidence>
<accession>H8Z4W7</accession>
<dbReference type="OrthoDB" id="5769495at2"/>
<protein>
    <recommendedName>
        <fullName evidence="4">PEP-CTERM exosortase interaction domain-containing protein</fullName>
    </recommendedName>
</protein>
<reference evidence="2 3" key="2">
    <citation type="submission" date="2011-11" db="EMBL/GenBank/DDBJ databases">
        <authorList>
            <consortium name="US DOE Joint Genome Institute"/>
            <person name="Lucas S."/>
            <person name="Han J."/>
            <person name="Lapidus A."/>
            <person name="Cheng J.-F."/>
            <person name="Goodwin L."/>
            <person name="Pitluck S."/>
            <person name="Peters L."/>
            <person name="Ovchinnikova G."/>
            <person name="Zhang X."/>
            <person name="Detter J.C."/>
            <person name="Han C."/>
            <person name="Tapia R."/>
            <person name="Land M."/>
            <person name="Hauser L."/>
            <person name="Kyrpides N."/>
            <person name="Ivanova N."/>
            <person name="Pagani I."/>
            <person name="Vogl K."/>
            <person name="Liu Z."/>
            <person name="Overmann J."/>
            <person name="Frigaard N.-U."/>
            <person name="Bryant D."/>
            <person name="Woyke T."/>
        </authorList>
    </citation>
    <scope>NUCLEOTIDE SEQUENCE [LARGE SCALE GENOMIC DNA]</scope>
    <source>
        <strain evidence="2 3">970</strain>
    </source>
</reference>
<name>H8Z4W7_9GAMM</name>
<feature type="signal peptide" evidence="1">
    <location>
        <begin position="1"/>
        <end position="21"/>
    </location>
</feature>
<sequence length="218" mass="23750">MKKLTALLALGTLLAGSHALAGTVEFSSWPKLHSADGGGPFKFTVKDTEDLDGVPGSFFTFCLEMKEKIKPNSVYQAVINTGAQSGPKLYGKYGANDQGFDALSSETAWLYNQYVIGEIVFDKTKDATGFQNAIWYFEDEDYTRKNDADIYIDMVTHAKANDNETWDWGGIGNVRVLNLTTEDGKPAQDVLTTVPIPGAVWLFGSALLGFAGLARRST</sequence>
<dbReference type="AlphaFoldDB" id="H8Z4W7"/>
<feature type="chain" id="PRO_5003618376" description="PEP-CTERM exosortase interaction domain-containing protein" evidence="1">
    <location>
        <begin position="22"/>
        <end position="218"/>
    </location>
</feature>
<gene>
    <name evidence="2" type="ORF">Thi970DRAFT_04004</name>
</gene>
<dbReference type="STRING" id="631362.Thi970DRAFT_04004"/>
<dbReference type="EMBL" id="JH603170">
    <property type="protein sequence ID" value="EIC20374.1"/>
    <property type="molecule type" value="Genomic_DNA"/>
</dbReference>
<evidence type="ECO:0000313" key="3">
    <source>
        <dbReference type="Proteomes" id="UP000002964"/>
    </source>
</evidence>
<dbReference type="HOGENOM" id="CLU_1233193_0_0_6"/>
<keyword evidence="1" id="KW-0732">Signal</keyword>
<organism evidence="2 3">
    <name type="scientific">Thiorhodovibrio frisius</name>
    <dbReference type="NCBI Taxonomy" id="631362"/>
    <lineage>
        <taxon>Bacteria</taxon>
        <taxon>Pseudomonadati</taxon>
        <taxon>Pseudomonadota</taxon>
        <taxon>Gammaproteobacteria</taxon>
        <taxon>Chromatiales</taxon>
        <taxon>Chromatiaceae</taxon>
        <taxon>Thiorhodovibrio</taxon>
    </lineage>
</organism>
<reference evidence="3" key="1">
    <citation type="submission" date="2011-06" db="EMBL/GenBank/DDBJ databases">
        <authorList>
            <consortium name="US DOE Joint Genome Institute (JGI-PGF)"/>
            <person name="Lucas S."/>
            <person name="Han J."/>
            <person name="Lapidus A."/>
            <person name="Cheng J.-F."/>
            <person name="Goodwin L."/>
            <person name="Pitluck S."/>
            <person name="Peters L."/>
            <person name="Land M.L."/>
            <person name="Hauser L."/>
            <person name="Vogl K."/>
            <person name="Liu Z."/>
            <person name="Overmann J."/>
            <person name="Frigaard N.-U."/>
            <person name="Bryant D.A."/>
            <person name="Woyke T.J."/>
        </authorList>
    </citation>
    <scope>NUCLEOTIDE SEQUENCE [LARGE SCALE GENOMIC DNA]</scope>
    <source>
        <strain evidence="3">970</strain>
    </source>
</reference>
<evidence type="ECO:0008006" key="4">
    <source>
        <dbReference type="Google" id="ProtNLM"/>
    </source>
</evidence>